<dbReference type="AlphaFoldDB" id="A0A9W8I269"/>
<evidence type="ECO:0000313" key="3">
    <source>
        <dbReference type="Proteomes" id="UP001139887"/>
    </source>
</evidence>
<dbReference type="InterPro" id="IPR051924">
    <property type="entry name" value="GST_Kappa/NadH"/>
</dbReference>
<dbReference type="PANTHER" id="PTHR42943:SF2">
    <property type="entry name" value="GLUTATHIONE S-TRANSFERASE KAPPA 1"/>
    <property type="match status" value="1"/>
</dbReference>
<feature type="domain" description="DSBA-like thioredoxin" evidence="1">
    <location>
        <begin position="5"/>
        <end position="100"/>
    </location>
</feature>
<dbReference type="GO" id="GO:0004602">
    <property type="term" value="F:glutathione peroxidase activity"/>
    <property type="evidence" value="ECO:0007669"/>
    <property type="project" value="TreeGrafter"/>
</dbReference>
<dbReference type="Pfam" id="PF01323">
    <property type="entry name" value="DSBA"/>
    <property type="match status" value="1"/>
</dbReference>
<dbReference type="OrthoDB" id="4664297at2759"/>
<dbReference type="Gene3D" id="3.40.30.10">
    <property type="entry name" value="Glutaredoxin"/>
    <property type="match status" value="1"/>
</dbReference>
<proteinExistence type="predicted"/>
<dbReference type="EMBL" id="JANBUW010000983">
    <property type="protein sequence ID" value="KAJ2844778.1"/>
    <property type="molecule type" value="Genomic_DNA"/>
</dbReference>
<comment type="caution">
    <text evidence="2">The sequence shown here is derived from an EMBL/GenBank/DDBJ whole genome shotgun (WGS) entry which is preliminary data.</text>
</comment>
<organism evidence="2 3">
    <name type="scientific">Coemansia brasiliensis</name>
    <dbReference type="NCBI Taxonomy" id="2650707"/>
    <lineage>
        <taxon>Eukaryota</taxon>
        <taxon>Fungi</taxon>
        <taxon>Fungi incertae sedis</taxon>
        <taxon>Zoopagomycota</taxon>
        <taxon>Kickxellomycotina</taxon>
        <taxon>Kickxellomycetes</taxon>
        <taxon>Kickxellales</taxon>
        <taxon>Kickxellaceae</taxon>
        <taxon>Coemansia</taxon>
    </lineage>
</organism>
<dbReference type="InterPro" id="IPR036249">
    <property type="entry name" value="Thioredoxin-like_sf"/>
</dbReference>
<dbReference type="InterPro" id="IPR001853">
    <property type="entry name" value="DSBA-like_thioredoxin_dom"/>
</dbReference>
<keyword evidence="3" id="KW-1185">Reference proteome</keyword>
<dbReference type="Proteomes" id="UP001139887">
    <property type="component" value="Unassembled WGS sequence"/>
</dbReference>
<evidence type="ECO:0000259" key="1">
    <source>
        <dbReference type="Pfam" id="PF01323"/>
    </source>
</evidence>
<protein>
    <recommendedName>
        <fullName evidence="1">DSBA-like thioredoxin domain-containing protein</fullName>
    </recommendedName>
</protein>
<evidence type="ECO:0000313" key="2">
    <source>
        <dbReference type="EMBL" id="KAJ2844778.1"/>
    </source>
</evidence>
<dbReference type="GO" id="GO:0004364">
    <property type="term" value="F:glutathione transferase activity"/>
    <property type="evidence" value="ECO:0007669"/>
    <property type="project" value="TreeGrafter"/>
</dbReference>
<gene>
    <name evidence="2" type="ORF">IWW36_005047</name>
</gene>
<accession>A0A9W8I269</accession>
<dbReference type="GO" id="GO:0006749">
    <property type="term" value="P:glutathione metabolic process"/>
    <property type="evidence" value="ECO:0007669"/>
    <property type="project" value="TreeGrafter"/>
</dbReference>
<dbReference type="PANTHER" id="PTHR42943">
    <property type="entry name" value="GLUTATHIONE S-TRANSFERASE KAPPA"/>
    <property type="match status" value="1"/>
</dbReference>
<name>A0A9W8I269_9FUNG</name>
<reference evidence="2" key="1">
    <citation type="submission" date="2022-07" db="EMBL/GenBank/DDBJ databases">
        <title>Phylogenomic reconstructions and comparative analyses of Kickxellomycotina fungi.</title>
        <authorList>
            <person name="Reynolds N.K."/>
            <person name="Stajich J.E."/>
            <person name="Barry K."/>
            <person name="Grigoriev I.V."/>
            <person name="Crous P."/>
            <person name="Smith M.E."/>
        </authorList>
    </citation>
    <scope>NUCLEOTIDE SEQUENCE</scope>
    <source>
        <strain evidence="2">NRRL 1566</strain>
    </source>
</reference>
<dbReference type="SUPFAM" id="SSF52833">
    <property type="entry name" value="Thioredoxin-like"/>
    <property type="match status" value="1"/>
</dbReference>
<sequence length="276" mass="30468">MPPATINFWFEFGSPYSMISALRLLRALTGQTNPNSEQLQALSSCQLPNIDGVRIVYQPIFLGAVFKASGQQMLPKFQVPAKTKHLLHDVQRTLNLLGCPGFPSAQPSNWPPNTALAGRMAWMLAQGPAYVCALDKDTNISAKFEEDERPVKVLAEFVWRIFESEFITHEDIGDSKVLSRLWDVYVARSAMGSFEIPSGKRAVELASTNAVKSGFKDCTQAAIDCKLFGSPSFTTDDGDMYWGNDRLGEAVAHHRVRHLINQPHGYCTGSSNSANI</sequence>